<feature type="region of interest" description="Disordered" evidence="1">
    <location>
        <begin position="1"/>
        <end position="32"/>
    </location>
</feature>
<feature type="compositionally biased region" description="Basic and acidic residues" evidence="1">
    <location>
        <begin position="22"/>
        <end position="32"/>
    </location>
</feature>
<reference evidence="4" key="1">
    <citation type="submission" date="2017-02" db="UniProtKB">
        <authorList>
            <consortium name="WormBaseParasite"/>
        </authorList>
    </citation>
    <scope>IDENTIFICATION</scope>
</reference>
<evidence type="ECO:0000313" key="3">
    <source>
        <dbReference type="Proteomes" id="UP000271162"/>
    </source>
</evidence>
<protein>
    <submittedName>
        <fullName evidence="2 4">Uncharacterized protein</fullName>
    </submittedName>
</protein>
<name>A0A0N4YIS7_NIPBR</name>
<evidence type="ECO:0000313" key="2">
    <source>
        <dbReference type="EMBL" id="VDL80427.1"/>
    </source>
</evidence>
<dbReference type="Proteomes" id="UP000271162">
    <property type="component" value="Unassembled WGS sequence"/>
</dbReference>
<organism evidence="4">
    <name type="scientific">Nippostrongylus brasiliensis</name>
    <name type="common">Rat hookworm</name>
    <dbReference type="NCBI Taxonomy" id="27835"/>
    <lineage>
        <taxon>Eukaryota</taxon>
        <taxon>Metazoa</taxon>
        <taxon>Ecdysozoa</taxon>
        <taxon>Nematoda</taxon>
        <taxon>Chromadorea</taxon>
        <taxon>Rhabditida</taxon>
        <taxon>Rhabditina</taxon>
        <taxon>Rhabditomorpha</taxon>
        <taxon>Strongyloidea</taxon>
        <taxon>Heligmosomidae</taxon>
        <taxon>Nippostrongylus</taxon>
    </lineage>
</organism>
<dbReference type="EMBL" id="UYSL01022418">
    <property type="protein sequence ID" value="VDL80427.1"/>
    <property type="molecule type" value="Genomic_DNA"/>
</dbReference>
<feature type="compositionally biased region" description="Basic and acidic residues" evidence="1">
    <location>
        <begin position="66"/>
        <end position="83"/>
    </location>
</feature>
<evidence type="ECO:0000256" key="1">
    <source>
        <dbReference type="SAM" id="MobiDB-lite"/>
    </source>
</evidence>
<feature type="region of interest" description="Disordered" evidence="1">
    <location>
        <begin position="64"/>
        <end position="101"/>
    </location>
</feature>
<dbReference type="AlphaFoldDB" id="A0A0N4YIS7"/>
<evidence type="ECO:0000313" key="4">
    <source>
        <dbReference type="WBParaSite" id="NBR_0001683101-mRNA-1"/>
    </source>
</evidence>
<sequence length="101" mass="11650">MGRKVEQSGQETQRRRRHRKSDVRSERTNEKKTAALISARQWTECVAARPPLPSASVFRATLKRKMWSDDEHENGDRRREIRPSRASGKRTKKPQAVTPAA</sequence>
<keyword evidence="3" id="KW-1185">Reference proteome</keyword>
<accession>A0A0N4YIS7</accession>
<gene>
    <name evidence="2" type="ORF">NBR_LOCUS16832</name>
</gene>
<reference evidence="2 3" key="2">
    <citation type="submission" date="2018-11" db="EMBL/GenBank/DDBJ databases">
        <authorList>
            <consortium name="Pathogen Informatics"/>
        </authorList>
    </citation>
    <scope>NUCLEOTIDE SEQUENCE [LARGE SCALE GENOMIC DNA]</scope>
</reference>
<dbReference type="WBParaSite" id="NBR_0001683101-mRNA-1">
    <property type="protein sequence ID" value="NBR_0001683101-mRNA-1"/>
    <property type="gene ID" value="NBR_0001683101"/>
</dbReference>
<proteinExistence type="predicted"/>